<dbReference type="RefSeq" id="WP_285391081.1">
    <property type="nucleotide sequence ID" value="NZ_JASSVS010000005.1"/>
</dbReference>
<evidence type="ECO:0008006" key="3">
    <source>
        <dbReference type="Google" id="ProtNLM"/>
    </source>
</evidence>
<sequence>MSHKPSILIVGAGAIGSPLGELSIRYRSLPTVPTPKPFWIRTGERR</sequence>
<comment type="caution">
    <text evidence="1">The sequence shown here is derived from an EMBL/GenBank/DDBJ whole genome shotgun (WGS) entry which is preliminary data.</text>
</comment>
<reference evidence="1 2" key="1">
    <citation type="submission" date="2023-06" db="EMBL/GenBank/DDBJ databases">
        <title>Marinobacter azerbaijanicus a moderately halophilic, isolated from Urmia Lake in Azerbaijan region of Iran.</title>
        <authorList>
            <person name="Sanchez-Porro C."/>
            <person name="Aghdam E.M."/>
            <person name="Saheb S.M."/>
            <person name="Tarhriz V."/>
            <person name="Kazemi E."/>
            <person name="Ammozegar M.A."/>
            <person name="Ventosa A."/>
            <person name="Hejazi M.S."/>
        </authorList>
    </citation>
    <scope>NUCLEOTIDE SEQUENCE [LARGE SCALE GENOMIC DNA]</scope>
    <source>
        <strain evidence="1 2">TBZ242</strain>
    </source>
</reference>
<gene>
    <name evidence="1" type="ORF">QPM17_12445</name>
</gene>
<protein>
    <recommendedName>
        <fullName evidence="3">Ketopantoate reductase N-terminal domain-containing protein</fullName>
    </recommendedName>
</protein>
<dbReference type="Proteomes" id="UP001227964">
    <property type="component" value="Unassembled WGS sequence"/>
</dbReference>
<evidence type="ECO:0000313" key="2">
    <source>
        <dbReference type="Proteomes" id="UP001227964"/>
    </source>
</evidence>
<accession>A0ABT7ICR1</accession>
<proteinExistence type="predicted"/>
<evidence type="ECO:0000313" key="1">
    <source>
        <dbReference type="EMBL" id="MDL0431946.1"/>
    </source>
</evidence>
<dbReference type="EMBL" id="JASSVS010000005">
    <property type="protein sequence ID" value="MDL0431946.1"/>
    <property type="molecule type" value="Genomic_DNA"/>
</dbReference>
<name>A0ABT7ICR1_9GAMM</name>
<organism evidence="1 2">
    <name type="scientific">Marinobacter azerbaijanicus</name>
    <dbReference type="NCBI Taxonomy" id="3050455"/>
    <lineage>
        <taxon>Bacteria</taxon>
        <taxon>Pseudomonadati</taxon>
        <taxon>Pseudomonadota</taxon>
        <taxon>Gammaproteobacteria</taxon>
        <taxon>Pseudomonadales</taxon>
        <taxon>Marinobacteraceae</taxon>
        <taxon>Marinobacter</taxon>
    </lineage>
</organism>
<keyword evidence="2" id="KW-1185">Reference proteome</keyword>